<reference evidence="9 10" key="1">
    <citation type="submission" date="2020-07" db="EMBL/GenBank/DDBJ databases">
        <title>Sequencing the genomes of 1000 actinobacteria strains.</title>
        <authorList>
            <person name="Klenk H.-P."/>
        </authorList>
    </citation>
    <scope>NUCLEOTIDE SEQUENCE [LARGE SCALE GENOMIC DNA]</scope>
    <source>
        <strain evidence="9 10">DSM 22185</strain>
    </source>
</reference>
<dbReference type="AlphaFoldDB" id="A0A7Y9JMW7"/>
<keyword evidence="6 7" id="KW-0472">Membrane</keyword>
<keyword evidence="3" id="KW-1003">Cell membrane</keyword>
<feature type="domain" description="ABC transmembrane type-1" evidence="8">
    <location>
        <begin position="94"/>
        <end position="278"/>
    </location>
</feature>
<dbReference type="InterPro" id="IPR035906">
    <property type="entry name" value="MetI-like_sf"/>
</dbReference>
<dbReference type="SUPFAM" id="SSF161098">
    <property type="entry name" value="MetI-like"/>
    <property type="match status" value="1"/>
</dbReference>
<comment type="similarity">
    <text evidence="7">Belongs to the binding-protein-dependent transport system permease family.</text>
</comment>
<feature type="transmembrane region" description="Helical" evidence="7">
    <location>
        <begin position="257"/>
        <end position="277"/>
    </location>
</feature>
<evidence type="ECO:0000256" key="5">
    <source>
        <dbReference type="ARBA" id="ARBA00022989"/>
    </source>
</evidence>
<dbReference type="Proteomes" id="UP000552045">
    <property type="component" value="Unassembled WGS sequence"/>
</dbReference>
<organism evidence="9 10">
    <name type="scientific">Microbacterium pseudoresistens</name>
    <dbReference type="NCBI Taxonomy" id="640634"/>
    <lineage>
        <taxon>Bacteria</taxon>
        <taxon>Bacillati</taxon>
        <taxon>Actinomycetota</taxon>
        <taxon>Actinomycetes</taxon>
        <taxon>Micrococcales</taxon>
        <taxon>Microbacteriaceae</taxon>
        <taxon>Microbacterium</taxon>
    </lineage>
</organism>
<keyword evidence="4 7" id="KW-0812">Transmembrane</keyword>
<evidence type="ECO:0000256" key="2">
    <source>
        <dbReference type="ARBA" id="ARBA00022448"/>
    </source>
</evidence>
<dbReference type="GO" id="GO:0005886">
    <property type="term" value="C:plasma membrane"/>
    <property type="evidence" value="ECO:0007669"/>
    <property type="project" value="UniProtKB-SubCell"/>
</dbReference>
<protein>
    <submittedName>
        <fullName evidence="9">ABC-type nitrate/sulfonate/bicarbonate transport system permease component</fullName>
    </submittedName>
</protein>
<feature type="transmembrane region" description="Helical" evidence="7">
    <location>
        <begin position="225"/>
        <end position="245"/>
    </location>
</feature>
<proteinExistence type="inferred from homology"/>
<feature type="transmembrane region" description="Helical" evidence="7">
    <location>
        <begin position="160"/>
        <end position="180"/>
    </location>
</feature>
<keyword evidence="5 7" id="KW-1133">Transmembrane helix</keyword>
<feature type="transmembrane region" description="Helical" evidence="7">
    <location>
        <begin position="134"/>
        <end position="154"/>
    </location>
</feature>
<keyword evidence="10" id="KW-1185">Reference proteome</keyword>
<dbReference type="CDD" id="cd06261">
    <property type="entry name" value="TM_PBP2"/>
    <property type="match status" value="1"/>
</dbReference>
<dbReference type="PROSITE" id="PS50928">
    <property type="entry name" value="ABC_TM1"/>
    <property type="match status" value="1"/>
</dbReference>
<evidence type="ECO:0000256" key="1">
    <source>
        <dbReference type="ARBA" id="ARBA00004651"/>
    </source>
</evidence>
<evidence type="ECO:0000313" key="10">
    <source>
        <dbReference type="Proteomes" id="UP000552045"/>
    </source>
</evidence>
<dbReference type="GO" id="GO:0055085">
    <property type="term" value="P:transmembrane transport"/>
    <property type="evidence" value="ECO:0007669"/>
    <property type="project" value="InterPro"/>
</dbReference>
<gene>
    <name evidence="9" type="ORF">BKA02_001003</name>
</gene>
<name>A0A7Y9JMW7_9MICO</name>
<dbReference type="PANTHER" id="PTHR30151">
    <property type="entry name" value="ALKANE SULFONATE ABC TRANSPORTER-RELATED, MEMBRANE SUBUNIT"/>
    <property type="match status" value="1"/>
</dbReference>
<dbReference type="EMBL" id="JACCBH010000001">
    <property type="protein sequence ID" value="NYD53948.1"/>
    <property type="molecule type" value="Genomic_DNA"/>
</dbReference>
<dbReference type="Gene3D" id="1.10.3720.10">
    <property type="entry name" value="MetI-like"/>
    <property type="match status" value="1"/>
</dbReference>
<evidence type="ECO:0000256" key="6">
    <source>
        <dbReference type="ARBA" id="ARBA00023136"/>
    </source>
</evidence>
<feature type="transmembrane region" description="Helical" evidence="7">
    <location>
        <begin position="43"/>
        <end position="62"/>
    </location>
</feature>
<sequence length="291" mass="32010">MSRSYSSGTSHIGRRREMGQAMTNLAARGRVARRPNRRRRGPARIFVYLAVPLAAIALWWLLSAGSDSLFFPPLSDILDRFRQMWVFAQFGSDVLPSLGRMFAGFILAVIGGVAVGVLLGSVRPLYQAVSPLIHFGRAIPAPALLPIAMMMLGVGDQMKILLIGFVCIFPVLLNTIDAVASLDRGHEDVTRVFHFTRTQRVVYVLLPYSLPRIVAGARISLSIALIMMIVTEMLAGTNGIGFVTLQAQQAFDIRGMWAGMILLGLIGALLSIAFLWMERRLLTWNPNVSES</sequence>
<dbReference type="InterPro" id="IPR000515">
    <property type="entry name" value="MetI-like"/>
</dbReference>
<dbReference type="Pfam" id="PF00528">
    <property type="entry name" value="BPD_transp_1"/>
    <property type="match status" value="1"/>
</dbReference>
<dbReference type="RefSeq" id="WP_345475039.1">
    <property type="nucleotide sequence ID" value="NZ_BAABLC010000001.1"/>
</dbReference>
<comment type="caution">
    <text evidence="9">The sequence shown here is derived from an EMBL/GenBank/DDBJ whole genome shotgun (WGS) entry which is preliminary data.</text>
</comment>
<comment type="subcellular location">
    <subcellularLocation>
        <location evidence="1 7">Cell membrane</location>
        <topology evidence="1 7">Multi-pass membrane protein</topology>
    </subcellularLocation>
</comment>
<dbReference type="PANTHER" id="PTHR30151:SF0">
    <property type="entry name" value="ABC TRANSPORTER PERMEASE PROTEIN MJ0413-RELATED"/>
    <property type="match status" value="1"/>
</dbReference>
<keyword evidence="2 7" id="KW-0813">Transport</keyword>
<feature type="transmembrane region" description="Helical" evidence="7">
    <location>
        <begin position="101"/>
        <end position="122"/>
    </location>
</feature>
<evidence type="ECO:0000313" key="9">
    <source>
        <dbReference type="EMBL" id="NYD53948.1"/>
    </source>
</evidence>
<evidence type="ECO:0000256" key="4">
    <source>
        <dbReference type="ARBA" id="ARBA00022692"/>
    </source>
</evidence>
<evidence type="ECO:0000259" key="8">
    <source>
        <dbReference type="PROSITE" id="PS50928"/>
    </source>
</evidence>
<evidence type="ECO:0000256" key="7">
    <source>
        <dbReference type="RuleBase" id="RU363032"/>
    </source>
</evidence>
<accession>A0A7Y9JMW7</accession>
<evidence type="ECO:0000256" key="3">
    <source>
        <dbReference type="ARBA" id="ARBA00022475"/>
    </source>
</evidence>